<dbReference type="PROSITE" id="PS50929">
    <property type="entry name" value="ABC_TM1F"/>
    <property type="match status" value="1"/>
</dbReference>
<sequence>MRTYQKVRWSQTVAVFLLSFLSLGLNLYQPYLLSRFIDRVLIKGQHELMLPILSAYLGIVLVSVVLTILQQTVSRYLEINQILDLRGAVLRHLRKIPITEIEKNGTGKYLEFMGNDTSAVASFFVFIFVEFLTLYLQMVAAVVILFFMDWRLGAIALISIPVTLCVPRLLRAPLKTAAENIRTHNQEIGSYLVQSINGSREIRAYGLEEWEQRRNRHMYKGLIRASTFEGLFRHVTGQSGILIISITVTLLYGLGSKQVAIGTITVGMMIASIQYIYTALQPIQAINQLYGHLINSEVAMSRLDKFLNSPVENAAQMETREVPHPIHQEAVVSARNLSVSYDGIPLLKGIDLDIGRGQLAVLVGRSGSGKTTLFRVLLGFMPIESGELYMNGLSHSHWSRPMLAKHIGVVFQENFLFTGTLFENVALGRPGVSEQDVYRALCEVDLKEYVDSLPDGVHTHLDHQGFQLSGGQRQRVAIARACLKKPDILILDEPTSALDRHSEEQVLRSLRKMMWQKTTIISTHRLDTIMAADVIYVMEKGKIIDRGTHEQLMERCKSYAILIMKQHAQEGRIGDEYTSKLAERT</sequence>
<dbReference type="EMBL" id="CP090978">
    <property type="protein sequence ID" value="UJF31869.1"/>
    <property type="molecule type" value="Genomic_DNA"/>
</dbReference>
<proteinExistence type="predicted"/>
<feature type="transmembrane region" description="Helical" evidence="7">
    <location>
        <begin position="123"/>
        <end position="146"/>
    </location>
</feature>
<evidence type="ECO:0000256" key="6">
    <source>
        <dbReference type="ARBA" id="ARBA00023136"/>
    </source>
</evidence>
<feature type="domain" description="ABC transmembrane type-1" evidence="9">
    <location>
        <begin position="13"/>
        <end position="295"/>
    </location>
</feature>
<evidence type="ECO:0000256" key="4">
    <source>
        <dbReference type="ARBA" id="ARBA00022840"/>
    </source>
</evidence>
<dbReference type="SUPFAM" id="SSF90123">
    <property type="entry name" value="ABC transporter transmembrane region"/>
    <property type="match status" value="1"/>
</dbReference>
<dbReference type="PANTHER" id="PTHR43394">
    <property type="entry name" value="ATP-DEPENDENT PERMEASE MDL1, MITOCHONDRIAL"/>
    <property type="match status" value="1"/>
</dbReference>
<dbReference type="InterPro" id="IPR027417">
    <property type="entry name" value="P-loop_NTPase"/>
</dbReference>
<dbReference type="Proteomes" id="UP001649230">
    <property type="component" value="Chromosome"/>
</dbReference>
<dbReference type="PROSITE" id="PS50893">
    <property type="entry name" value="ABC_TRANSPORTER_2"/>
    <property type="match status" value="1"/>
</dbReference>
<feature type="transmembrane region" description="Helical" evidence="7">
    <location>
        <begin position="152"/>
        <end position="170"/>
    </location>
</feature>
<keyword evidence="6 7" id="KW-0472">Membrane</keyword>
<dbReference type="RefSeq" id="WP_235118214.1">
    <property type="nucleotide sequence ID" value="NZ_CP090978.1"/>
</dbReference>
<dbReference type="InterPro" id="IPR003439">
    <property type="entry name" value="ABC_transporter-like_ATP-bd"/>
</dbReference>
<accession>A0ABY3SF52</accession>
<dbReference type="SUPFAM" id="SSF52540">
    <property type="entry name" value="P-loop containing nucleoside triphosphate hydrolases"/>
    <property type="match status" value="1"/>
</dbReference>
<protein>
    <submittedName>
        <fullName evidence="10">ABC transporter ATP-binding protein/permease</fullName>
    </submittedName>
</protein>
<comment type="subcellular location">
    <subcellularLocation>
        <location evidence="1">Cell membrane</location>
        <topology evidence="1">Multi-pass membrane protein</topology>
    </subcellularLocation>
</comment>
<evidence type="ECO:0000256" key="3">
    <source>
        <dbReference type="ARBA" id="ARBA00022741"/>
    </source>
</evidence>
<dbReference type="InterPro" id="IPR011527">
    <property type="entry name" value="ABC1_TM_dom"/>
</dbReference>
<feature type="transmembrane region" description="Helical" evidence="7">
    <location>
        <begin position="259"/>
        <end position="280"/>
    </location>
</feature>
<dbReference type="SMART" id="SM00382">
    <property type="entry name" value="AAA"/>
    <property type="match status" value="1"/>
</dbReference>
<evidence type="ECO:0000256" key="5">
    <source>
        <dbReference type="ARBA" id="ARBA00022989"/>
    </source>
</evidence>
<keyword evidence="5 7" id="KW-1133">Transmembrane helix</keyword>
<dbReference type="Gene3D" id="1.20.1560.10">
    <property type="entry name" value="ABC transporter type 1, transmembrane domain"/>
    <property type="match status" value="1"/>
</dbReference>
<organism evidence="10 11">
    <name type="scientific">Paenibacillus hexagrammi</name>
    <dbReference type="NCBI Taxonomy" id="2908839"/>
    <lineage>
        <taxon>Bacteria</taxon>
        <taxon>Bacillati</taxon>
        <taxon>Bacillota</taxon>
        <taxon>Bacilli</taxon>
        <taxon>Bacillales</taxon>
        <taxon>Paenibacillaceae</taxon>
        <taxon>Paenibacillus</taxon>
    </lineage>
</organism>
<evidence type="ECO:0000259" key="9">
    <source>
        <dbReference type="PROSITE" id="PS50929"/>
    </source>
</evidence>
<evidence type="ECO:0000313" key="10">
    <source>
        <dbReference type="EMBL" id="UJF31869.1"/>
    </source>
</evidence>
<dbReference type="InterPro" id="IPR036640">
    <property type="entry name" value="ABC1_TM_sf"/>
</dbReference>
<evidence type="ECO:0000313" key="11">
    <source>
        <dbReference type="Proteomes" id="UP001649230"/>
    </source>
</evidence>
<dbReference type="CDD" id="cd07346">
    <property type="entry name" value="ABC_6TM_exporters"/>
    <property type="match status" value="1"/>
</dbReference>
<feature type="domain" description="ABC transporter" evidence="8">
    <location>
        <begin position="332"/>
        <end position="565"/>
    </location>
</feature>
<dbReference type="PANTHER" id="PTHR43394:SF1">
    <property type="entry name" value="ATP-BINDING CASSETTE SUB-FAMILY B MEMBER 10, MITOCHONDRIAL"/>
    <property type="match status" value="1"/>
</dbReference>
<gene>
    <name evidence="10" type="ORF">L0M14_19185</name>
</gene>
<dbReference type="Pfam" id="PF00005">
    <property type="entry name" value="ABC_tran"/>
    <property type="match status" value="1"/>
</dbReference>
<evidence type="ECO:0000256" key="7">
    <source>
        <dbReference type="SAM" id="Phobius"/>
    </source>
</evidence>
<evidence type="ECO:0000256" key="1">
    <source>
        <dbReference type="ARBA" id="ARBA00004651"/>
    </source>
</evidence>
<evidence type="ECO:0000259" key="8">
    <source>
        <dbReference type="PROSITE" id="PS50893"/>
    </source>
</evidence>
<name>A0ABY3SF52_9BACL</name>
<evidence type="ECO:0000256" key="2">
    <source>
        <dbReference type="ARBA" id="ARBA00022692"/>
    </source>
</evidence>
<dbReference type="Gene3D" id="3.40.50.300">
    <property type="entry name" value="P-loop containing nucleotide triphosphate hydrolases"/>
    <property type="match status" value="1"/>
</dbReference>
<feature type="transmembrane region" description="Helical" evidence="7">
    <location>
        <begin position="231"/>
        <end position="253"/>
    </location>
</feature>
<dbReference type="InterPro" id="IPR039421">
    <property type="entry name" value="Type_1_exporter"/>
</dbReference>
<dbReference type="InterPro" id="IPR003593">
    <property type="entry name" value="AAA+_ATPase"/>
</dbReference>
<feature type="transmembrane region" description="Helical" evidence="7">
    <location>
        <begin position="48"/>
        <end position="69"/>
    </location>
</feature>
<feature type="transmembrane region" description="Helical" evidence="7">
    <location>
        <begin position="12"/>
        <end position="28"/>
    </location>
</feature>
<keyword evidence="3" id="KW-0547">Nucleotide-binding</keyword>
<keyword evidence="11" id="KW-1185">Reference proteome</keyword>
<keyword evidence="2 7" id="KW-0812">Transmembrane</keyword>
<reference evidence="10 11" key="1">
    <citation type="journal article" date="2024" name="Int. J. Syst. Evol. Microbiol.">
        <title>Paenibacillus hexagrammi sp. nov., a novel bacterium isolated from the gut content of Hexagrammos agrammus.</title>
        <authorList>
            <person name="Jung H.K."/>
            <person name="Kim D.G."/>
            <person name="Zin H."/>
            <person name="Park J."/>
            <person name="Jung H."/>
            <person name="Kim Y.O."/>
            <person name="Kong H.J."/>
            <person name="Kim J.W."/>
            <person name="Kim Y.S."/>
        </authorList>
    </citation>
    <scope>NUCLEOTIDE SEQUENCE [LARGE SCALE GENOMIC DNA]</scope>
    <source>
        <strain evidence="10 11">YPD9-1</strain>
    </source>
</reference>
<keyword evidence="4 10" id="KW-0067">ATP-binding</keyword>
<dbReference type="Pfam" id="PF00664">
    <property type="entry name" value="ABC_membrane"/>
    <property type="match status" value="1"/>
</dbReference>
<dbReference type="GO" id="GO:0005524">
    <property type="term" value="F:ATP binding"/>
    <property type="evidence" value="ECO:0007669"/>
    <property type="project" value="UniProtKB-KW"/>
</dbReference>